<keyword evidence="2" id="KW-0472">Membrane</keyword>
<dbReference type="Proteomes" id="UP001432322">
    <property type="component" value="Unassembled WGS sequence"/>
</dbReference>
<feature type="compositionally biased region" description="Low complexity" evidence="1">
    <location>
        <begin position="466"/>
        <end position="486"/>
    </location>
</feature>
<name>A0AAV5VMS5_9BILA</name>
<dbReference type="EMBL" id="BTSY01000003">
    <property type="protein sequence ID" value="GMT19074.1"/>
    <property type="molecule type" value="Genomic_DNA"/>
</dbReference>
<evidence type="ECO:0000313" key="4">
    <source>
        <dbReference type="Proteomes" id="UP001432322"/>
    </source>
</evidence>
<feature type="compositionally biased region" description="Low complexity" evidence="1">
    <location>
        <begin position="87"/>
        <end position="97"/>
    </location>
</feature>
<feature type="compositionally biased region" description="Basic and acidic residues" evidence="1">
    <location>
        <begin position="599"/>
        <end position="621"/>
    </location>
</feature>
<feature type="region of interest" description="Disordered" evidence="1">
    <location>
        <begin position="558"/>
        <end position="640"/>
    </location>
</feature>
<evidence type="ECO:0000256" key="2">
    <source>
        <dbReference type="SAM" id="Phobius"/>
    </source>
</evidence>
<feature type="region of interest" description="Disordered" evidence="1">
    <location>
        <begin position="71"/>
        <end position="97"/>
    </location>
</feature>
<feature type="compositionally biased region" description="Acidic residues" evidence="1">
    <location>
        <begin position="587"/>
        <end position="598"/>
    </location>
</feature>
<proteinExistence type="predicted"/>
<protein>
    <submittedName>
        <fullName evidence="3">Uncharacterized protein</fullName>
    </submittedName>
</protein>
<feature type="compositionally biased region" description="Pro residues" evidence="1">
    <location>
        <begin position="76"/>
        <end position="86"/>
    </location>
</feature>
<keyword evidence="2" id="KW-1133">Transmembrane helix</keyword>
<reference evidence="3" key="1">
    <citation type="submission" date="2023-10" db="EMBL/GenBank/DDBJ databases">
        <title>Genome assembly of Pristionchus species.</title>
        <authorList>
            <person name="Yoshida K."/>
            <person name="Sommer R.J."/>
        </authorList>
    </citation>
    <scope>NUCLEOTIDE SEQUENCE</scope>
    <source>
        <strain evidence="3">RS5133</strain>
    </source>
</reference>
<sequence>PLLLLLLPSVHFFSSSTMSGRLGGGSSSRRVPLLLLPSLLSLSLLILLPSFALSLHICNGGTDYACICDNSTDSPPSSPSPSPSPSPSLSTPSLPLPSSSVPPCSHFIEPSSLPSVDMRVRHVNLDAPRHGNEKYERYFKKRIATIVSSYCERQTNECPGTALVLNPDGSRKRGKSRPSDAVLYAIDDDDPLLSQDNVILLRTQKEPQNITRILFNVVKSPALAKGAPLNEDNILDPVKVKYILGSQPAPLARILGGVKVESVRVNNVHGSEEDGAAALTQAAGPKGNGRLMWMMSIVGAFFVICYCIGGYRLYSDCQKRKKKKKATESTQMVDKERETQLSPNYGSMVTAQPNGSTVVTVTEDSRLIVSPVIGTSYTRPSSAAEAASCRPRAFSDRTARLMFGCDLSQLPKEASIDMGLDQMPPSEHQGLESVPPPPTTPPLPSLHQSSIPAVVLLSSHSLSRDSPLVDPLLSSSPIIDPDSLPSHRPKSRRGSRVDDGIETLDLTERTVPEPELNEDTIRRRLEKRSTDEAWSSSEGEVDVYYKLSEEEAEAVKGDDWPNGLRQVDDPSNVVIFSPPRKNREIMDDSSDEEMEEETKEASIDIRDDDDIHGYERLREESSPLPPPAARFSIEDDDDMR</sequence>
<comment type="caution">
    <text evidence="3">The sequence shown here is derived from an EMBL/GenBank/DDBJ whole genome shotgun (WGS) entry which is preliminary data.</text>
</comment>
<evidence type="ECO:0000313" key="3">
    <source>
        <dbReference type="EMBL" id="GMT19074.1"/>
    </source>
</evidence>
<feature type="region of interest" description="Disordered" evidence="1">
    <location>
        <begin position="417"/>
        <end position="447"/>
    </location>
</feature>
<feature type="transmembrane region" description="Helical" evidence="2">
    <location>
        <begin position="291"/>
        <end position="314"/>
    </location>
</feature>
<feature type="region of interest" description="Disordered" evidence="1">
    <location>
        <begin position="466"/>
        <end position="502"/>
    </location>
</feature>
<organism evidence="3 4">
    <name type="scientific">Pristionchus fissidentatus</name>
    <dbReference type="NCBI Taxonomy" id="1538716"/>
    <lineage>
        <taxon>Eukaryota</taxon>
        <taxon>Metazoa</taxon>
        <taxon>Ecdysozoa</taxon>
        <taxon>Nematoda</taxon>
        <taxon>Chromadorea</taxon>
        <taxon>Rhabditida</taxon>
        <taxon>Rhabditina</taxon>
        <taxon>Diplogasteromorpha</taxon>
        <taxon>Diplogasteroidea</taxon>
        <taxon>Neodiplogasteridae</taxon>
        <taxon>Pristionchus</taxon>
    </lineage>
</organism>
<accession>A0AAV5VMS5</accession>
<feature type="non-terminal residue" evidence="3">
    <location>
        <position position="1"/>
    </location>
</feature>
<keyword evidence="2" id="KW-0812">Transmembrane</keyword>
<evidence type="ECO:0000256" key="1">
    <source>
        <dbReference type="SAM" id="MobiDB-lite"/>
    </source>
</evidence>
<dbReference type="AlphaFoldDB" id="A0AAV5VMS5"/>
<gene>
    <name evidence="3" type="ORF">PFISCL1PPCAC_10371</name>
</gene>
<keyword evidence="4" id="KW-1185">Reference proteome</keyword>
<feature type="compositionally biased region" description="Pro residues" evidence="1">
    <location>
        <begin position="434"/>
        <end position="444"/>
    </location>
</feature>